<evidence type="ECO:0000256" key="1">
    <source>
        <dbReference type="SAM" id="SignalP"/>
    </source>
</evidence>
<dbReference type="Proteomes" id="UP000291144">
    <property type="component" value="Unassembled WGS sequence"/>
</dbReference>
<organism evidence="2 3">
    <name type="scientific">Kribbella pittospori</name>
    <dbReference type="NCBI Taxonomy" id="722689"/>
    <lineage>
        <taxon>Bacteria</taxon>
        <taxon>Bacillati</taxon>
        <taxon>Actinomycetota</taxon>
        <taxon>Actinomycetes</taxon>
        <taxon>Propionibacteriales</taxon>
        <taxon>Kribbellaceae</taxon>
        <taxon>Kribbella</taxon>
    </lineage>
</organism>
<evidence type="ECO:0000313" key="3">
    <source>
        <dbReference type="Proteomes" id="UP000291144"/>
    </source>
</evidence>
<dbReference type="RefSeq" id="WP_131361575.1">
    <property type="nucleotide sequence ID" value="NZ_SJKB01000009.1"/>
</dbReference>
<gene>
    <name evidence="2" type="ORF">E0H73_28105</name>
</gene>
<comment type="caution">
    <text evidence="2">The sequence shown here is derived from an EMBL/GenBank/DDBJ whole genome shotgun (WGS) entry which is preliminary data.</text>
</comment>
<keyword evidence="1" id="KW-0732">Signal</keyword>
<proteinExistence type="predicted"/>
<dbReference type="OrthoDB" id="9152336at2"/>
<dbReference type="AlphaFoldDB" id="A0A4R0KGF9"/>
<feature type="signal peptide" evidence="1">
    <location>
        <begin position="1"/>
        <end position="27"/>
    </location>
</feature>
<keyword evidence="3" id="KW-1185">Reference proteome</keyword>
<evidence type="ECO:0008006" key="4">
    <source>
        <dbReference type="Google" id="ProtNLM"/>
    </source>
</evidence>
<reference evidence="2 3" key="1">
    <citation type="submission" date="2019-02" db="EMBL/GenBank/DDBJ databases">
        <title>Kribbella capetownensis sp. nov. and Kribbella speibonae sp. nov., isolated from soil.</title>
        <authorList>
            <person name="Curtis S.M."/>
            <person name="Norton I."/>
            <person name="Everest G.J."/>
            <person name="Meyers P.R."/>
        </authorList>
    </citation>
    <scope>NUCLEOTIDE SEQUENCE [LARGE SCALE GENOMIC DNA]</scope>
    <source>
        <strain evidence="2 3">NRRL B-24813</strain>
    </source>
</reference>
<feature type="chain" id="PRO_5020821298" description="DUF2268 domain-containing protein" evidence="1">
    <location>
        <begin position="28"/>
        <end position="393"/>
    </location>
</feature>
<evidence type="ECO:0000313" key="2">
    <source>
        <dbReference type="EMBL" id="TCC58184.1"/>
    </source>
</evidence>
<dbReference type="EMBL" id="SJKB01000009">
    <property type="protein sequence ID" value="TCC58184.1"/>
    <property type="molecule type" value="Genomic_DNA"/>
</dbReference>
<protein>
    <recommendedName>
        <fullName evidence="4">DUF2268 domain-containing protein</fullName>
    </recommendedName>
</protein>
<sequence length="393" mass="42237">MRKSMVWSAVAAVGLSLGLAATPAASAAPAGVAVQSAVPQQLSPEIQQIVDNLPAMRARADAVRAQLGLPDDPVRDALIAAIDPTQYECSTETPAVVSAVMPDVSTWTFEQTLAVLHVLLFQMSLIDAAYLPQTGPFTYGAHGEFTNQVNRTIKDLGRFWDIPSSDIELVPAHGRSMLDPEVNFRVFTAVYGFNAEQSRVSADLVAHELNSATLGYGDLPIFTFNAYAASGGENIPGYGIAPKRIAFGDGVMEGFARVGLGDVAPQAILAHEFGHHVQYADGLMRDDLPAPEASRWAELMADAFSAYFLTHARGASMNWKRVQSFGQMFYQLGDCGFTAAGHHGTPNQRMRSALWAYGVADSARPQGHILPSRSFYDLFAAQYPTLIAPDATS</sequence>
<accession>A0A4R0KGF9</accession>
<name>A0A4R0KGF9_9ACTN</name>